<proteinExistence type="predicted"/>
<feature type="signal peptide" evidence="5">
    <location>
        <begin position="1"/>
        <end position="19"/>
    </location>
</feature>
<dbReference type="PROSITE" id="PS00280">
    <property type="entry name" value="BPTI_KUNITZ_1"/>
    <property type="match status" value="1"/>
</dbReference>
<dbReference type="InterPro" id="IPR002223">
    <property type="entry name" value="Kunitz_BPTI"/>
</dbReference>
<name>A0A0C2IVL1_THEKT</name>
<dbReference type="OMA" id="RTILECM"/>
<dbReference type="CDD" id="cd00109">
    <property type="entry name" value="Kunitz-type"/>
    <property type="match status" value="1"/>
</dbReference>
<dbReference type="InterPro" id="IPR036880">
    <property type="entry name" value="Kunitz_BPTI_sf"/>
</dbReference>
<feature type="domain" description="BPTI/Kunitz inhibitor" evidence="6">
    <location>
        <begin position="30"/>
        <end position="82"/>
    </location>
</feature>
<feature type="domain" description="BPTI/Kunitz inhibitor" evidence="6">
    <location>
        <begin position="87"/>
        <end position="138"/>
    </location>
</feature>
<dbReference type="SUPFAM" id="SSF57362">
    <property type="entry name" value="BPTI-like"/>
    <property type="match status" value="2"/>
</dbReference>
<organism evidence="7 8">
    <name type="scientific">Thelohanellus kitauei</name>
    <name type="common">Myxosporean</name>
    <dbReference type="NCBI Taxonomy" id="669202"/>
    <lineage>
        <taxon>Eukaryota</taxon>
        <taxon>Metazoa</taxon>
        <taxon>Cnidaria</taxon>
        <taxon>Myxozoa</taxon>
        <taxon>Myxosporea</taxon>
        <taxon>Bivalvulida</taxon>
        <taxon>Platysporina</taxon>
        <taxon>Myxobolidae</taxon>
        <taxon>Thelohanellus</taxon>
    </lineage>
</organism>
<comment type="caution">
    <text evidence="7">The sequence shown here is derived from an EMBL/GenBank/DDBJ whole genome shotgun (WGS) entry which is preliminary data.</text>
</comment>
<keyword evidence="3" id="KW-0646">Protease inhibitor</keyword>
<dbReference type="PANTHER" id="PTHR10083">
    <property type="entry name" value="KUNITZ-TYPE PROTEASE INHIBITOR-RELATED"/>
    <property type="match status" value="1"/>
</dbReference>
<evidence type="ECO:0000256" key="4">
    <source>
        <dbReference type="ARBA" id="ARBA00022900"/>
    </source>
</evidence>
<dbReference type="InterPro" id="IPR020901">
    <property type="entry name" value="Prtase_inh_Kunz-CS"/>
</dbReference>
<evidence type="ECO:0000313" key="8">
    <source>
        <dbReference type="Proteomes" id="UP000031668"/>
    </source>
</evidence>
<gene>
    <name evidence="7" type="ORF">RF11_11053</name>
</gene>
<dbReference type="EMBL" id="JWZT01002428">
    <property type="protein sequence ID" value="KII69409.1"/>
    <property type="molecule type" value="Genomic_DNA"/>
</dbReference>
<reference evidence="7 8" key="1">
    <citation type="journal article" date="2014" name="Genome Biol. Evol.">
        <title>The genome of the myxosporean Thelohanellus kitauei shows adaptations to nutrient acquisition within its fish host.</title>
        <authorList>
            <person name="Yang Y."/>
            <person name="Xiong J."/>
            <person name="Zhou Z."/>
            <person name="Huo F."/>
            <person name="Miao W."/>
            <person name="Ran C."/>
            <person name="Liu Y."/>
            <person name="Zhang J."/>
            <person name="Feng J."/>
            <person name="Wang M."/>
            <person name="Wang M."/>
            <person name="Wang L."/>
            <person name="Yao B."/>
        </authorList>
    </citation>
    <scope>NUCLEOTIDE SEQUENCE [LARGE SCALE GENOMIC DNA]</scope>
    <source>
        <strain evidence="7">Wuqing</strain>
    </source>
</reference>
<comment type="subcellular location">
    <subcellularLocation>
        <location evidence="1">Secreted</location>
    </subcellularLocation>
</comment>
<evidence type="ECO:0000259" key="6">
    <source>
        <dbReference type="PROSITE" id="PS50279"/>
    </source>
</evidence>
<dbReference type="OrthoDB" id="4473401at2759"/>
<keyword evidence="5" id="KW-0732">Signal</keyword>
<dbReference type="PRINTS" id="PR00759">
    <property type="entry name" value="BASICPTASE"/>
</dbReference>
<protein>
    <submittedName>
        <fullName evidence="7">Kunitz-type serine protease inhibitor bitisilin-3</fullName>
    </submittedName>
</protein>
<sequence length="141" mass="16379">MVFVSIFLLSFLLVVHIWGHIHQITDARRCNAPIPVEKCVNNNLEVRWYYDKTANKCHGFLSKSCGPNLNNFYNREECVYSCIKPKCKVLPSAGTCGGRYVIMWYYDFYDKQCKTFLYSGCGGNSNRYYDEVECYENCING</sequence>
<feature type="chain" id="PRO_5002150673" evidence="5">
    <location>
        <begin position="20"/>
        <end position="141"/>
    </location>
</feature>
<evidence type="ECO:0000256" key="3">
    <source>
        <dbReference type="ARBA" id="ARBA00022690"/>
    </source>
</evidence>
<evidence type="ECO:0000256" key="2">
    <source>
        <dbReference type="ARBA" id="ARBA00022525"/>
    </source>
</evidence>
<dbReference type="PROSITE" id="PS50279">
    <property type="entry name" value="BPTI_KUNITZ_2"/>
    <property type="match status" value="2"/>
</dbReference>
<evidence type="ECO:0000313" key="7">
    <source>
        <dbReference type="EMBL" id="KII69409.1"/>
    </source>
</evidence>
<evidence type="ECO:0000256" key="1">
    <source>
        <dbReference type="ARBA" id="ARBA00004613"/>
    </source>
</evidence>
<accession>A0A0C2IVL1</accession>
<dbReference type="GO" id="GO:0005576">
    <property type="term" value="C:extracellular region"/>
    <property type="evidence" value="ECO:0007669"/>
    <property type="project" value="UniProtKB-SubCell"/>
</dbReference>
<keyword evidence="8" id="KW-1185">Reference proteome</keyword>
<dbReference type="GO" id="GO:0004867">
    <property type="term" value="F:serine-type endopeptidase inhibitor activity"/>
    <property type="evidence" value="ECO:0007669"/>
    <property type="project" value="UniProtKB-KW"/>
</dbReference>
<dbReference type="Gene3D" id="4.10.410.10">
    <property type="entry name" value="Pancreatic trypsin inhibitor Kunitz domain"/>
    <property type="match status" value="2"/>
</dbReference>
<keyword evidence="4" id="KW-0722">Serine protease inhibitor</keyword>
<evidence type="ECO:0000256" key="5">
    <source>
        <dbReference type="SAM" id="SignalP"/>
    </source>
</evidence>
<dbReference type="SMART" id="SM00131">
    <property type="entry name" value="KU"/>
    <property type="match status" value="2"/>
</dbReference>
<dbReference type="Proteomes" id="UP000031668">
    <property type="component" value="Unassembled WGS sequence"/>
</dbReference>
<keyword evidence="2" id="KW-0964">Secreted</keyword>
<dbReference type="AlphaFoldDB" id="A0A0C2IVL1"/>
<dbReference type="InterPro" id="IPR050098">
    <property type="entry name" value="TFPI/VKTCI-like"/>
</dbReference>
<dbReference type="Pfam" id="PF00014">
    <property type="entry name" value="Kunitz_BPTI"/>
    <property type="match status" value="2"/>
</dbReference>